<keyword evidence="4" id="KW-1185">Reference proteome</keyword>
<protein>
    <submittedName>
        <fullName evidence="3">Uncharacterized protein</fullName>
    </submittedName>
</protein>
<proteinExistence type="predicted"/>
<feature type="chain" id="PRO_5012301966" evidence="2">
    <location>
        <begin position="23"/>
        <end position="128"/>
    </location>
</feature>
<feature type="compositionally biased region" description="Gly residues" evidence="1">
    <location>
        <begin position="67"/>
        <end position="78"/>
    </location>
</feature>
<accession>A0A1V2GUC7</accession>
<dbReference type="RefSeq" id="WP_076960603.1">
    <property type="nucleotide sequence ID" value="NZ_MLCO01000469.1"/>
</dbReference>
<evidence type="ECO:0000256" key="1">
    <source>
        <dbReference type="SAM" id="MobiDB-lite"/>
    </source>
</evidence>
<name>A0A1V2GUC7_9PROT</name>
<keyword evidence="2" id="KW-0732">Signal</keyword>
<dbReference type="EMBL" id="MLCO01000469">
    <property type="protein sequence ID" value="ONG43662.1"/>
    <property type="molecule type" value="Genomic_DNA"/>
</dbReference>
<feature type="region of interest" description="Disordered" evidence="1">
    <location>
        <begin position="23"/>
        <end position="94"/>
    </location>
</feature>
<evidence type="ECO:0000256" key="2">
    <source>
        <dbReference type="SAM" id="SignalP"/>
    </source>
</evidence>
<evidence type="ECO:0000313" key="3">
    <source>
        <dbReference type="EMBL" id="ONG43662.1"/>
    </source>
</evidence>
<feature type="compositionally biased region" description="Pro residues" evidence="1">
    <location>
        <begin position="53"/>
        <end position="62"/>
    </location>
</feature>
<reference evidence="3 4" key="1">
    <citation type="submission" date="2016-10" db="EMBL/GenBank/DDBJ databases">
        <title>Draft Genome sequence of Roseomonas sp. strain M3.</title>
        <authorList>
            <person name="Subhash Y."/>
            <person name="Lee S."/>
        </authorList>
    </citation>
    <scope>NUCLEOTIDE SEQUENCE [LARGE SCALE GENOMIC DNA]</scope>
    <source>
        <strain evidence="3 4">M3</strain>
    </source>
</reference>
<evidence type="ECO:0000313" key="4">
    <source>
        <dbReference type="Proteomes" id="UP000188879"/>
    </source>
</evidence>
<comment type="caution">
    <text evidence="3">The sequence shown here is derived from an EMBL/GenBank/DDBJ whole genome shotgun (WGS) entry which is preliminary data.</text>
</comment>
<sequence length="128" mass="12600">MRKMLMLGAGALLLGASGLAVAQTTTPPAAPQGQAATPPPPPPGDPAGGPGGPGRPPGPPPHFAHGGPMGGPMGGPGFGHRPPPPRGASFKLERGETSISVRCAENETMQACVTAASALLDKMNSVSR</sequence>
<dbReference type="AlphaFoldDB" id="A0A1V2GUC7"/>
<dbReference type="Proteomes" id="UP000188879">
    <property type="component" value="Unassembled WGS sequence"/>
</dbReference>
<organism evidence="3 4">
    <name type="scientific">Teichococcus deserti</name>
    <dbReference type="NCBI Taxonomy" id="1817963"/>
    <lineage>
        <taxon>Bacteria</taxon>
        <taxon>Pseudomonadati</taxon>
        <taxon>Pseudomonadota</taxon>
        <taxon>Alphaproteobacteria</taxon>
        <taxon>Acetobacterales</taxon>
        <taxon>Roseomonadaceae</taxon>
        <taxon>Roseomonas</taxon>
    </lineage>
</organism>
<feature type="signal peptide" evidence="2">
    <location>
        <begin position="1"/>
        <end position="22"/>
    </location>
</feature>
<dbReference type="OrthoDB" id="8005858at2"/>
<gene>
    <name evidence="3" type="ORF">BKE38_28760</name>
</gene>